<dbReference type="SUPFAM" id="SSF57184">
    <property type="entry name" value="Growth factor receptor domain"/>
    <property type="match status" value="2"/>
</dbReference>
<proteinExistence type="predicted"/>
<evidence type="ECO:0000256" key="2">
    <source>
        <dbReference type="SAM" id="SignalP"/>
    </source>
</evidence>
<dbReference type="InterPro" id="IPR011641">
    <property type="entry name" value="Tyr-kin_ephrin_A/B_rcpt-like"/>
</dbReference>
<protein>
    <submittedName>
        <fullName evidence="4">Kinesin motor domain</fullName>
    </submittedName>
</protein>
<keyword evidence="1" id="KW-0472">Membrane</keyword>
<feature type="domain" description="Tyrosine-protein kinase ephrin type A/B receptor-like" evidence="3">
    <location>
        <begin position="900"/>
        <end position="929"/>
    </location>
</feature>
<sequence>MSAVRRCLPLNIVALLLILVGIVVAVHDLDLPSASDDNWCLGQAVLMDTRFVLASEPCVSKKIYTYIQEGMAWQLHTPVTFNLFAHTPIDPGAAMAATEDWLAVLDTAGSIIFIFSRSGFDFASEKSIGQAADSIAMFNDKIAVGDITGNEAIVYQYDSTSSAWPSSGTTINGQSGSTTFGTSVAISDTVLVVGEPSFEHATGNFYGSVVLYYSGGSTVASSWTQQKIITTNGEATPPVAPSVTEYFGCSVAIDAANHIAIGQYEAASGRGAVHVGTYSGSFSWTWTVYSDATWGSSAQVGINGVSISWPAVVAAGHSVVGQVDMSDESMSMISSTTTEVSVYTAAAAIVVGHPTLPASPAVEIEVFKPSCPAGEEAASALSSTCDSCSPPYYSTGGELFCEHAQAGHFSSTIYGQNPCMPGSYQPNTGQTACIQADPGYFAVAGSVTQSVCHKGGYSTSSSQASCSDTLPGYYAAEDGLPHTVPTPCPSGTYQFDPRASECLKANAGNIPNAAADGVEPCYNGEYQPNAGQASCLVTPPGTFTTSIAAPNLAPVSCSTLGPGKYQDRPGQSGCRMADPGFFTDPTYADLTQQFECPDGRYQTMPGQTACLTPVAGTYAPDKAAMPVDCNNGKYCSAPGQVAPTVADPGFYVPSSGANDAQMSCADGRYSGAGEPGCTMADSGYYVPDSDRSHQRPCNSGKYQPNMGQSACITASPGFYVPAMGARIIQTPCDPGYYSGAGATRCVKSDEGYYVDESRSRQLPCHGGYYSSVTGGGQTACTLTDPGYYTAKDSRPHTAQDECGPGTYSAGGQSRCTKASVGHYVANDDRSKQVRCDMAGRYQDDTGQTSCKTTAAGFYTPATLLVAQLPCPSGTVSAAMAGSCTPASAGTVPSSDSSQEELCGGGFYQPSPGQTECLHCPAGSTTASDGQPHSTCDFDLGPDTVLKLAGHAETGTSGWRAVTGREGSVLVPVGSGVIPAGSYSVMLATTGGAAARTVTVVADIAVPEPELHVGSTGFIGVAAGFACPETMAVASTSVGLDSIAEADSGVVCTSSPVALTAAALLATAPPVLSGLTVSLTGAVVDSTTPFVAYLDGVRATLTATDGVLVVAAAPTAAADEAGAVEATSDLSVSLFVQGEPVLLATPAGDTSILSTVLTVLGVIAATVAGLGLVIGCGTMAVAVGGTGATVVSLFTMMAVDDGKRAVVVDAEGDDAPDTIQEVAIEHPIEKPPVRVPLDLPPTPGTHGPGPVLPRLPVGLGLNNTALE</sequence>
<keyword evidence="5" id="KW-1185">Reference proteome</keyword>
<feature type="signal peptide" evidence="2">
    <location>
        <begin position="1"/>
        <end position="25"/>
    </location>
</feature>
<keyword evidence="2" id="KW-0732">Signal</keyword>
<dbReference type="PANTHER" id="PTHR46967:SF2">
    <property type="entry name" value="SUSHI, VON WILLEBRAND FACTOR TYPE A, EGF AND PENTRAXIN DOMAIN-CONTAINING PROTEIN 1-LIKE"/>
    <property type="match status" value="1"/>
</dbReference>
<gene>
    <name evidence="4" type="ORF">J8273_1418</name>
</gene>
<organism evidence="4 5">
    <name type="scientific">Carpediemonas membranifera</name>
    <dbReference type="NCBI Taxonomy" id="201153"/>
    <lineage>
        <taxon>Eukaryota</taxon>
        <taxon>Metamonada</taxon>
        <taxon>Carpediemonas-like organisms</taxon>
        <taxon>Carpediemonas</taxon>
    </lineage>
</organism>
<reference evidence="4" key="1">
    <citation type="submission" date="2021-05" db="EMBL/GenBank/DDBJ databases">
        <title>A free-living protist that lacks canonical eukaryotic 1 DNA replication and segregation systems.</title>
        <authorList>
            <person name="Salas-Leiva D.E."/>
            <person name="Tromer E.C."/>
            <person name="Curtis B.A."/>
            <person name="Jerlstrom-Hultqvist J."/>
            <person name="Kolisko M."/>
            <person name="Yi Z."/>
            <person name="Salas-Leiva J.S."/>
            <person name="Gallot-Lavallee L."/>
            <person name="Kops G.J.P.L."/>
            <person name="Archibald J.M."/>
            <person name="Simpson A.G.B."/>
            <person name="Roger A.J."/>
        </authorList>
    </citation>
    <scope>NUCLEOTIDE SEQUENCE</scope>
    <source>
        <strain evidence="4">BICM</strain>
    </source>
</reference>
<keyword evidence="1" id="KW-0812">Transmembrane</keyword>
<dbReference type="AlphaFoldDB" id="A0A8J6E4K5"/>
<dbReference type="Proteomes" id="UP000717585">
    <property type="component" value="Unassembled WGS sequence"/>
</dbReference>
<dbReference type="Gene3D" id="2.10.50.10">
    <property type="entry name" value="Tumor Necrosis Factor Receptor, subunit A, domain 2"/>
    <property type="match status" value="2"/>
</dbReference>
<feature type="transmembrane region" description="Helical" evidence="1">
    <location>
        <begin position="1179"/>
        <end position="1198"/>
    </location>
</feature>
<dbReference type="EMBL" id="JAHDYR010000004">
    <property type="protein sequence ID" value="KAG9397061.1"/>
    <property type="molecule type" value="Genomic_DNA"/>
</dbReference>
<name>A0A8J6E4K5_9EUKA</name>
<evidence type="ECO:0000256" key="1">
    <source>
        <dbReference type="SAM" id="Phobius"/>
    </source>
</evidence>
<dbReference type="InterPro" id="IPR009030">
    <property type="entry name" value="Growth_fac_rcpt_cys_sf"/>
</dbReference>
<feature type="transmembrane region" description="Helical" evidence="1">
    <location>
        <begin position="1151"/>
        <end position="1172"/>
    </location>
</feature>
<comment type="caution">
    <text evidence="4">The sequence shown here is derived from an EMBL/GenBank/DDBJ whole genome shotgun (WGS) entry which is preliminary data.</text>
</comment>
<evidence type="ECO:0000313" key="4">
    <source>
        <dbReference type="EMBL" id="KAG9397061.1"/>
    </source>
</evidence>
<dbReference type="PANTHER" id="PTHR46967">
    <property type="entry name" value="INSULIN-LIKE GROWTH FACTOR BINDING PROTEIN,N-TERMINAL"/>
    <property type="match status" value="1"/>
</dbReference>
<dbReference type="Pfam" id="PF07699">
    <property type="entry name" value="Ephrin_rec_like"/>
    <property type="match status" value="1"/>
</dbReference>
<evidence type="ECO:0000259" key="3">
    <source>
        <dbReference type="Pfam" id="PF07699"/>
    </source>
</evidence>
<dbReference type="OrthoDB" id="439917at2759"/>
<accession>A0A8J6E4K5</accession>
<evidence type="ECO:0000313" key="5">
    <source>
        <dbReference type="Proteomes" id="UP000717585"/>
    </source>
</evidence>
<dbReference type="SMART" id="SM01411">
    <property type="entry name" value="Ephrin_rec_like"/>
    <property type="match status" value="8"/>
</dbReference>
<keyword evidence="1" id="KW-1133">Transmembrane helix</keyword>
<feature type="chain" id="PRO_5035183347" evidence="2">
    <location>
        <begin position="26"/>
        <end position="1266"/>
    </location>
</feature>